<evidence type="ECO:0000256" key="1">
    <source>
        <dbReference type="SAM" id="MobiDB-lite"/>
    </source>
</evidence>
<protein>
    <submittedName>
        <fullName evidence="2">YceD family protein</fullName>
    </submittedName>
</protein>
<evidence type="ECO:0000313" key="2">
    <source>
        <dbReference type="EMBL" id="GAA5182062.1"/>
    </source>
</evidence>
<dbReference type="InterPro" id="IPR003772">
    <property type="entry name" value="YceD"/>
</dbReference>
<dbReference type="PANTHER" id="PTHR34374:SF1">
    <property type="entry name" value="LARGE RIBOSOMAL RNA SUBUNIT ACCUMULATION PROTEIN YCED HOMOLOG 1, CHLOROPLASTIC"/>
    <property type="match status" value="1"/>
</dbReference>
<dbReference type="RefSeq" id="WP_345627879.1">
    <property type="nucleotide sequence ID" value="NZ_BAABJQ010000004.1"/>
</dbReference>
<name>A0ABP9RQ79_9ACTN</name>
<feature type="compositionally biased region" description="Basic and acidic residues" evidence="1">
    <location>
        <begin position="1"/>
        <end position="12"/>
    </location>
</feature>
<organism evidence="2 3">
    <name type="scientific">Rugosimonospora acidiphila</name>
    <dbReference type="NCBI Taxonomy" id="556531"/>
    <lineage>
        <taxon>Bacteria</taxon>
        <taxon>Bacillati</taxon>
        <taxon>Actinomycetota</taxon>
        <taxon>Actinomycetes</taxon>
        <taxon>Micromonosporales</taxon>
        <taxon>Micromonosporaceae</taxon>
        <taxon>Rugosimonospora</taxon>
    </lineage>
</organism>
<comment type="caution">
    <text evidence="2">The sequence shown here is derived from an EMBL/GenBank/DDBJ whole genome shotgun (WGS) entry which is preliminary data.</text>
</comment>
<feature type="region of interest" description="Disordered" evidence="1">
    <location>
        <begin position="1"/>
        <end position="20"/>
    </location>
</feature>
<dbReference type="Proteomes" id="UP001501570">
    <property type="component" value="Unassembled WGS sequence"/>
</dbReference>
<reference evidence="3" key="1">
    <citation type="journal article" date="2019" name="Int. J. Syst. Evol. Microbiol.">
        <title>The Global Catalogue of Microorganisms (GCM) 10K type strain sequencing project: providing services to taxonomists for standard genome sequencing and annotation.</title>
        <authorList>
            <consortium name="The Broad Institute Genomics Platform"/>
            <consortium name="The Broad Institute Genome Sequencing Center for Infectious Disease"/>
            <person name="Wu L."/>
            <person name="Ma J."/>
        </authorList>
    </citation>
    <scope>NUCLEOTIDE SEQUENCE [LARGE SCALE GENOMIC DNA]</scope>
    <source>
        <strain evidence="3">JCM 18304</strain>
    </source>
</reference>
<proteinExistence type="predicted"/>
<keyword evidence="3" id="KW-1185">Reference proteome</keyword>
<accession>A0ABP9RQ79</accession>
<dbReference type="EMBL" id="BAABJQ010000004">
    <property type="protein sequence ID" value="GAA5182062.1"/>
    <property type="molecule type" value="Genomic_DNA"/>
</dbReference>
<dbReference type="Pfam" id="PF02620">
    <property type="entry name" value="YceD"/>
    <property type="match status" value="1"/>
</dbReference>
<feature type="region of interest" description="Disordered" evidence="1">
    <location>
        <begin position="183"/>
        <end position="206"/>
    </location>
</feature>
<evidence type="ECO:0000313" key="3">
    <source>
        <dbReference type="Proteomes" id="UP001501570"/>
    </source>
</evidence>
<gene>
    <name evidence="2" type="ORF">GCM10023322_18160</name>
</gene>
<sequence>MHDYSPNHHLDPRAPLVLDTRDLPRRPGALRAVRRSVPAPEDLGLELIGVPQGADLDLDLRLESVSEGVLVSGTITAPVKGECGRCLRPIGDTLTVPIQELYAYEHSTTDETTEEDEVGRLQGDLFDLEPALRDGVVLALPANPLCREDCPGLCPECGVHWDELPADHSHRQVDPRWAALSNLNDPIDQAPTEQARAARGPDHEEN</sequence>
<dbReference type="PANTHER" id="PTHR34374">
    <property type="entry name" value="LARGE RIBOSOMAL RNA SUBUNIT ACCUMULATION PROTEIN YCED HOMOLOG 1, CHLOROPLASTIC"/>
    <property type="match status" value="1"/>
</dbReference>